<dbReference type="Proteomes" id="UP000003798">
    <property type="component" value="Unassembled WGS sequence"/>
</dbReference>
<dbReference type="PANTHER" id="PTHR43132:SF2">
    <property type="entry name" value="ARSENICAL RESISTANCE OPERON REPRESSOR ARSR-RELATED"/>
    <property type="match status" value="1"/>
</dbReference>
<dbReference type="InterPro" id="IPR011991">
    <property type="entry name" value="ArsR-like_HTH"/>
</dbReference>
<dbReference type="PROSITE" id="PS50987">
    <property type="entry name" value="HTH_ARSR_2"/>
    <property type="match status" value="1"/>
</dbReference>
<dbReference type="SMART" id="SM00418">
    <property type="entry name" value="HTH_ARSR"/>
    <property type="match status" value="1"/>
</dbReference>
<dbReference type="GO" id="GO:0003677">
    <property type="term" value="F:DNA binding"/>
    <property type="evidence" value="ECO:0007669"/>
    <property type="project" value="UniProtKB-KW"/>
</dbReference>
<dbReference type="PANTHER" id="PTHR43132">
    <property type="entry name" value="ARSENICAL RESISTANCE OPERON REPRESSOR ARSR-RELATED"/>
    <property type="match status" value="1"/>
</dbReference>
<dbReference type="Gene3D" id="1.10.10.10">
    <property type="entry name" value="Winged helix-like DNA-binding domain superfamily/Winged helix DNA-binding domain"/>
    <property type="match status" value="1"/>
</dbReference>
<dbReference type="InterPro" id="IPR036388">
    <property type="entry name" value="WH-like_DNA-bd_sf"/>
</dbReference>
<feature type="domain" description="HTH arsR-type" evidence="4">
    <location>
        <begin position="29"/>
        <end position="126"/>
    </location>
</feature>
<evidence type="ECO:0000259" key="4">
    <source>
        <dbReference type="PROSITE" id="PS50987"/>
    </source>
</evidence>
<dbReference type="CDD" id="cd00090">
    <property type="entry name" value="HTH_ARSR"/>
    <property type="match status" value="1"/>
</dbReference>
<dbReference type="AlphaFoldDB" id="A4N4R4"/>
<proteinExistence type="predicted"/>
<evidence type="ECO:0000313" key="6">
    <source>
        <dbReference type="Proteomes" id="UP000003798"/>
    </source>
</evidence>
<dbReference type="EMBL" id="AAZE01000009">
    <property type="protein sequence ID" value="EDJ90715.1"/>
    <property type="molecule type" value="Genomic_DNA"/>
</dbReference>
<dbReference type="InterPro" id="IPR001845">
    <property type="entry name" value="HTH_ArsR_DNA-bd_dom"/>
</dbReference>
<evidence type="ECO:0000313" key="5">
    <source>
        <dbReference type="EMBL" id="EDJ90715.1"/>
    </source>
</evidence>
<evidence type="ECO:0000256" key="1">
    <source>
        <dbReference type="ARBA" id="ARBA00023015"/>
    </source>
</evidence>
<dbReference type="Pfam" id="PF12840">
    <property type="entry name" value="HTH_20"/>
    <property type="match status" value="1"/>
</dbReference>
<dbReference type="SUPFAM" id="SSF46785">
    <property type="entry name" value="Winged helix' DNA-binding domain"/>
    <property type="match status" value="1"/>
</dbReference>
<accession>A4N4R4</accession>
<sequence length="131" mass="14499">MGFRIWKGGFGQLKNTSIILEILKFLVIITPMNTIQASKLFESLSSPIRLAIFQQLTAAGSTGMIAGDLAKQLNLAPNNVSFHLKSLLHSGLVRVVQEGRHMRYFAELDLMMALTHFLTQNCCSQTGESCQ</sequence>
<name>A4N4R4_HAEIF</name>
<dbReference type="PRINTS" id="PR00778">
    <property type="entry name" value="HTHARSR"/>
</dbReference>
<keyword evidence="2" id="KW-0238">DNA-binding</keyword>
<protein>
    <submittedName>
        <fullName evidence="5">Putative transcriptional regulator</fullName>
    </submittedName>
</protein>
<dbReference type="GO" id="GO:0003700">
    <property type="term" value="F:DNA-binding transcription factor activity"/>
    <property type="evidence" value="ECO:0007669"/>
    <property type="project" value="InterPro"/>
</dbReference>
<evidence type="ECO:0000256" key="3">
    <source>
        <dbReference type="ARBA" id="ARBA00023163"/>
    </source>
</evidence>
<dbReference type="InterPro" id="IPR051011">
    <property type="entry name" value="Metal_resp_trans_reg"/>
</dbReference>
<evidence type="ECO:0000256" key="2">
    <source>
        <dbReference type="ARBA" id="ARBA00023125"/>
    </source>
</evidence>
<organism evidence="5 6">
    <name type="scientific">Haemophilus influenzae R3021</name>
    <dbReference type="NCBI Taxonomy" id="375432"/>
    <lineage>
        <taxon>Bacteria</taxon>
        <taxon>Pseudomonadati</taxon>
        <taxon>Pseudomonadota</taxon>
        <taxon>Gammaproteobacteria</taxon>
        <taxon>Pasteurellales</taxon>
        <taxon>Pasteurellaceae</taxon>
        <taxon>Haemophilus</taxon>
    </lineage>
</organism>
<dbReference type="InterPro" id="IPR036390">
    <property type="entry name" value="WH_DNA-bd_sf"/>
</dbReference>
<gene>
    <name evidence="5" type="ORF">CGSHi22421_00085</name>
</gene>
<keyword evidence="3" id="KW-0804">Transcription</keyword>
<reference evidence="5 6" key="1">
    <citation type="journal article" date="2007" name="Genome Biol.">
        <title>Characterization and modeling of the Haemophilus influenzae core and supragenomes based on the complete genomic sequences of Rd and 12 clinical nontypeable strains.</title>
        <authorList>
            <person name="Hogg J.S."/>
            <person name="Hu F.Z."/>
            <person name="Janto B."/>
            <person name="Boissy R."/>
            <person name="Hayes J."/>
            <person name="Keefe R."/>
            <person name="Post J.C."/>
            <person name="Ehrlich G.D."/>
        </authorList>
    </citation>
    <scope>NUCLEOTIDE SEQUENCE [LARGE SCALE GENOMIC DNA]</scope>
    <source>
        <strain evidence="5 6">R3021</strain>
    </source>
</reference>
<keyword evidence="1" id="KW-0805">Transcription regulation</keyword>